<dbReference type="GO" id="GO:0006633">
    <property type="term" value="P:fatty acid biosynthetic process"/>
    <property type="evidence" value="ECO:0007669"/>
    <property type="project" value="UniProtKB-UniRule"/>
</dbReference>
<reference evidence="10 11" key="1">
    <citation type="submission" date="2019-08" db="EMBL/GenBank/DDBJ databases">
        <title>In-depth cultivation of the pig gut microbiome towards novel bacterial diversity and tailored functional studies.</title>
        <authorList>
            <person name="Wylensek D."/>
            <person name="Hitch T.C.A."/>
            <person name="Clavel T."/>
        </authorList>
    </citation>
    <scope>NUCLEOTIDE SEQUENCE [LARGE SCALE GENOMIC DNA]</scope>
    <source>
        <strain evidence="10 11">NM-380-WT-3C1</strain>
    </source>
</reference>
<dbReference type="EMBL" id="VUNN01000003">
    <property type="protein sequence ID" value="MSU05769.1"/>
    <property type="molecule type" value="Genomic_DNA"/>
</dbReference>
<dbReference type="GO" id="GO:0005737">
    <property type="term" value="C:cytoplasm"/>
    <property type="evidence" value="ECO:0007669"/>
    <property type="project" value="UniProtKB-SubCell"/>
</dbReference>
<accession>A0A7X2PBD2</accession>
<dbReference type="GO" id="GO:0000287">
    <property type="term" value="F:magnesium ion binding"/>
    <property type="evidence" value="ECO:0007669"/>
    <property type="project" value="UniProtKB-UniRule"/>
</dbReference>
<evidence type="ECO:0000256" key="4">
    <source>
        <dbReference type="ARBA" id="ARBA00022832"/>
    </source>
</evidence>
<dbReference type="SUPFAM" id="SSF56214">
    <property type="entry name" value="4'-phosphopantetheinyl transferase"/>
    <property type="match status" value="1"/>
</dbReference>
<gene>
    <name evidence="8 10" type="primary">acpS</name>
    <name evidence="10" type="ORF">FYJ80_03115</name>
</gene>
<keyword evidence="11" id="KW-1185">Reference proteome</keyword>
<keyword evidence="7 8" id="KW-0275">Fatty acid biosynthesis</keyword>
<evidence type="ECO:0000313" key="10">
    <source>
        <dbReference type="EMBL" id="MSU05769.1"/>
    </source>
</evidence>
<keyword evidence="6 8" id="KW-0443">Lipid metabolism</keyword>
<keyword evidence="5 8" id="KW-0460">Magnesium</keyword>
<dbReference type="EC" id="2.7.8.7" evidence="8"/>
<evidence type="ECO:0000256" key="6">
    <source>
        <dbReference type="ARBA" id="ARBA00023098"/>
    </source>
</evidence>
<keyword evidence="8" id="KW-0963">Cytoplasm</keyword>
<comment type="caution">
    <text evidence="10">The sequence shown here is derived from an EMBL/GenBank/DDBJ whole genome shotgun (WGS) entry which is preliminary data.</text>
</comment>
<keyword evidence="1 8" id="KW-0444">Lipid biosynthesis</keyword>
<dbReference type="NCBIfam" id="TIGR00556">
    <property type="entry name" value="pantethn_trn"/>
    <property type="match status" value="1"/>
</dbReference>
<organism evidence="10 11">
    <name type="scientific">Bullifex porci</name>
    <dbReference type="NCBI Taxonomy" id="2606638"/>
    <lineage>
        <taxon>Bacteria</taxon>
        <taxon>Pseudomonadati</taxon>
        <taxon>Spirochaetota</taxon>
        <taxon>Spirochaetia</taxon>
        <taxon>Spirochaetales</taxon>
        <taxon>Spirochaetaceae</taxon>
        <taxon>Bullifex</taxon>
    </lineage>
</organism>
<keyword evidence="2 8" id="KW-0808">Transferase</keyword>
<dbReference type="HAMAP" id="MF_00101">
    <property type="entry name" value="AcpS"/>
    <property type="match status" value="1"/>
</dbReference>
<comment type="similarity">
    <text evidence="8">Belongs to the P-Pant transferase superfamily. AcpS family.</text>
</comment>
<dbReference type="Gene3D" id="3.90.470.20">
    <property type="entry name" value="4'-phosphopantetheinyl transferase domain"/>
    <property type="match status" value="1"/>
</dbReference>
<comment type="cofactor">
    <cofactor evidence="8">
        <name>Mg(2+)</name>
        <dbReference type="ChEBI" id="CHEBI:18420"/>
    </cofactor>
</comment>
<protein>
    <recommendedName>
        <fullName evidence="8">Holo-[acyl-carrier-protein] synthase</fullName>
        <shortName evidence="8">Holo-ACP synthase</shortName>
        <ecNumber evidence="8">2.7.8.7</ecNumber>
    </recommendedName>
    <alternativeName>
        <fullName evidence="8">4'-phosphopantetheinyl transferase AcpS</fullName>
    </alternativeName>
</protein>
<keyword evidence="3 8" id="KW-0479">Metal-binding</keyword>
<evidence type="ECO:0000256" key="5">
    <source>
        <dbReference type="ARBA" id="ARBA00022842"/>
    </source>
</evidence>
<dbReference type="Proteomes" id="UP000460549">
    <property type="component" value="Unassembled WGS sequence"/>
</dbReference>
<evidence type="ECO:0000256" key="7">
    <source>
        <dbReference type="ARBA" id="ARBA00023160"/>
    </source>
</evidence>
<dbReference type="InterPro" id="IPR004568">
    <property type="entry name" value="Ppantetheine-prot_Trfase_dom"/>
</dbReference>
<evidence type="ECO:0000256" key="3">
    <source>
        <dbReference type="ARBA" id="ARBA00022723"/>
    </source>
</evidence>
<evidence type="ECO:0000259" key="9">
    <source>
        <dbReference type="Pfam" id="PF01648"/>
    </source>
</evidence>
<comment type="function">
    <text evidence="8">Transfers the 4'-phosphopantetheine moiety from coenzyme A to a Ser of acyl-carrier-protein.</text>
</comment>
<name>A0A7X2PBD2_9SPIO</name>
<evidence type="ECO:0000256" key="2">
    <source>
        <dbReference type="ARBA" id="ARBA00022679"/>
    </source>
</evidence>
<evidence type="ECO:0000256" key="8">
    <source>
        <dbReference type="HAMAP-Rule" id="MF_00101"/>
    </source>
</evidence>
<dbReference type="AlphaFoldDB" id="A0A7X2PBD2"/>
<feature type="domain" description="4'-phosphopantetheinyl transferase" evidence="9">
    <location>
        <begin position="4"/>
        <end position="109"/>
    </location>
</feature>
<feature type="binding site" evidence="8">
    <location>
        <position position="49"/>
    </location>
    <ligand>
        <name>Mg(2+)</name>
        <dbReference type="ChEBI" id="CHEBI:18420"/>
    </ligand>
</feature>
<dbReference type="NCBIfam" id="TIGR00516">
    <property type="entry name" value="acpS"/>
    <property type="match status" value="1"/>
</dbReference>
<sequence length="113" mass="12814">MLSTGIDIVKNSRFDNISDRLRDHLFTDYEIENSNGKSEYYASRFASKEAFVKALGTGFIKNITPKCIEVRKNSNNQPYLVLTKDILDMIGSREVSLSISHEKEYSVAMVVIS</sequence>
<dbReference type="InterPro" id="IPR008278">
    <property type="entry name" value="4-PPantetheinyl_Trfase_dom"/>
</dbReference>
<comment type="subcellular location">
    <subcellularLocation>
        <location evidence="8">Cytoplasm</location>
    </subcellularLocation>
</comment>
<evidence type="ECO:0000313" key="11">
    <source>
        <dbReference type="Proteomes" id="UP000460549"/>
    </source>
</evidence>
<dbReference type="InterPro" id="IPR002582">
    <property type="entry name" value="ACPS"/>
</dbReference>
<comment type="catalytic activity">
    <reaction evidence="8">
        <text>apo-[ACP] + CoA = holo-[ACP] + adenosine 3',5'-bisphosphate + H(+)</text>
        <dbReference type="Rhea" id="RHEA:12068"/>
        <dbReference type="Rhea" id="RHEA-COMP:9685"/>
        <dbReference type="Rhea" id="RHEA-COMP:9690"/>
        <dbReference type="ChEBI" id="CHEBI:15378"/>
        <dbReference type="ChEBI" id="CHEBI:29999"/>
        <dbReference type="ChEBI" id="CHEBI:57287"/>
        <dbReference type="ChEBI" id="CHEBI:58343"/>
        <dbReference type="ChEBI" id="CHEBI:64479"/>
        <dbReference type="EC" id="2.7.8.7"/>
    </reaction>
</comment>
<dbReference type="GO" id="GO:0008897">
    <property type="term" value="F:holo-[acyl-carrier-protein] synthase activity"/>
    <property type="evidence" value="ECO:0007669"/>
    <property type="project" value="UniProtKB-UniRule"/>
</dbReference>
<proteinExistence type="inferred from homology"/>
<feature type="binding site" evidence="8">
    <location>
        <position position="7"/>
    </location>
    <ligand>
        <name>Mg(2+)</name>
        <dbReference type="ChEBI" id="CHEBI:18420"/>
    </ligand>
</feature>
<dbReference type="Pfam" id="PF01648">
    <property type="entry name" value="ACPS"/>
    <property type="match status" value="1"/>
</dbReference>
<keyword evidence="4 8" id="KW-0276">Fatty acid metabolism</keyword>
<evidence type="ECO:0000256" key="1">
    <source>
        <dbReference type="ARBA" id="ARBA00022516"/>
    </source>
</evidence>
<dbReference type="RefSeq" id="WP_154424665.1">
    <property type="nucleotide sequence ID" value="NZ_JAQYPZ010000156.1"/>
</dbReference>
<dbReference type="InterPro" id="IPR037143">
    <property type="entry name" value="4-PPantetheinyl_Trfase_dom_sf"/>
</dbReference>